<sequence>MDGIVWRTLFWIYSYNHYQLIQ</sequence>
<reference evidence="1" key="2">
    <citation type="journal article" date="2015" name="Fish Shellfish Immunol.">
        <title>Early steps in the European eel (Anguilla anguilla)-Vibrio vulnificus interaction in the gills: Role of the RtxA13 toxin.</title>
        <authorList>
            <person name="Callol A."/>
            <person name="Pajuelo D."/>
            <person name="Ebbesson L."/>
            <person name="Teles M."/>
            <person name="MacKenzie S."/>
            <person name="Amaro C."/>
        </authorList>
    </citation>
    <scope>NUCLEOTIDE SEQUENCE</scope>
</reference>
<organism evidence="1">
    <name type="scientific">Anguilla anguilla</name>
    <name type="common">European freshwater eel</name>
    <name type="synonym">Muraena anguilla</name>
    <dbReference type="NCBI Taxonomy" id="7936"/>
    <lineage>
        <taxon>Eukaryota</taxon>
        <taxon>Metazoa</taxon>
        <taxon>Chordata</taxon>
        <taxon>Craniata</taxon>
        <taxon>Vertebrata</taxon>
        <taxon>Euteleostomi</taxon>
        <taxon>Actinopterygii</taxon>
        <taxon>Neopterygii</taxon>
        <taxon>Teleostei</taxon>
        <taxon>Anguilliformes</taxon>
        <taxon>Anguillidae</taxon>
        <taxon>Anguilla</taxon>
    </lineage>
</organism>
<dbReference type="EMBL" id="GBXM01042852">
    <property type="protein sequence ID" value="JAH65725.1"/>
    <property type="molecule type" value="Transcribed_RNA"/>
</dbReference>
<evidence type="ECO:0000313" key="1">
    <source>
        <dbReference type="EMBL" id="JAH65725.1"/>
    </source>
</evidence>
<reference evidence="1" key="1">
    <citation type="submission" date="2014-11" db="EMBL/GenBank/DDBJ databases">
        <authorList>
            <person name="Amaro Gonzalez C."/>
        </authorList>
    </citation>
    <scope>NUCLEOTIDE SEQUENCE</scope>
</reference>
<name>A0A0E9UKE2_ANGAN</name>
<protein>
    <submittedName>
        <fullName evidence="1">Uncharacterized protein</fullName>
    </submittedName>
</protein>
<accession>A0A0E9UKE2</accession>
<dbReference type="AlphaFoldDB" id="A0A0E9UKE2"/>
<proteinExistence type="predicted"/>